<dbReference type="Proteomes" id="UP001196565">
    <property type="component" value="Unassembled WGS sequence"/>
</dbReference>
<dbReference type="EMBL" id="JAHYBZ010000001">
    <property type="protein sequence ID" value="MBW6396270.1"/>
    <property type="molecule type" value="Genomic_DNA"/>
</dbReference>
<evidence type="ECO:0000313" key="2">
    <source>
        <dbReference type="Proteomes" id="UP001196565"/>
    </source>
</evidence>
<protein>
    <submittedName>
        <fullName evidence="1">Uncharacterized protein</fullName>
    </submittedName>
</protein>
<proteinExistence type="predicted"/>
<keyword evidence="2" id="KW-1185">Reference proteome</keyword>
<name>A0ABS7A2G0_9PROT</name>
<comment type="caution">
    <text evidence="1">The sequence shown here is derived from an EMBL/GenBank/DDBJ whole genome shotgun (WGS) entry which is preliminary data.</text>
</comment>
<gene>
    <name evidence="1" type="ORF">KPL78_00350</name>
</gene>
<evidence type="ECO:0000313" key="1">
    <source>
        <dbReference type="EMBL" id="MBW6396270.1"/>
    </source>
</evidence>
<accession>A0ABS7A2G0</accession>
<sequence length="124" mass="13796">MDTATQAIGEAEREARTRIARHLQELHRLHLALADESRALKRFTTDGQAGIEIALATEMLEQYMGASAGFLENMRGRFEARLALLRRGEPAFDARPDRAPEHGTFWLGFSRLCAVLRRCGGVSG</sequence>
<organism evidence="1 2">
    <name type="scientific">Roseomonas alba</name>
    <dbReference type="NCBI Taxonomy" id="2846776"/>
    <lineage>
        <taxon>Bacteria</taxon>
        <taxon>Pseudomonadati</taxon>
        <taxon>Pseudomonadota</taxon>
        <taxon>Alphaproteobacteria</taxon>
        <taxon>Acetobacterales</taxon>
        <taxon>Roseomonadaceae</taxon>
        <taxon>Roseomonas</taxon>
    </lineage>
</organism>
<reference evidence="1 2" key="1">
    <citation type="submission" date="2021-07" db="EMBL/GenBank/DDBJ databases">
        <authorList>
            <person name="So Y."/>
        </authorList>
    </citation>
    <scope>NUCLEOTIDE SEQUENCE [LARGE SCALE GENOMIC DNA]</scope>
    <source>
        <strain evidence="1 2">HJA6</strain>
    </source>
</reference>
<dbReference type="RefSeq" id="WP_219760660.1">
    <property type="nucleotide sequence ID" value="NZ_JAHYBZ010000001.1"/>
</dbReference>